<dbReference type="Proteomes" id="UP000265800">
    <property type="component" value="Unassembled WGS sequence"/>
</dbReference>
<organism evidence="3 4">
    <name type="scientific">Meiothermus luteus</name>
    <dbReference type="NCBI Taxonomy" id="2026184"/>
    <lineage>
        <taxon>Bacteria</taxon>
        <taxon>Thermotogati</taxon>
        <taxon>Deinococcota</taxon>
        <taxon>Deinococci</taxon>
        <taxon>Thermales</taxon>
        <taxon>Thermaceae</taxon>
        <taxon>Meiothermus</taxon>
    </lineage>
</organism>
<dbReference type="GO" id="GO:0016787">
    <property type="term" value="F:hydrolase activity"/>
    <property type="evidence" value="ECO:0007669"/>
    <property type="project" value="UniProtKB-KW"/>
</dbReference>
<dbReference type="Pfam" id="PF04909">
    <property type="entry name" value="Amidohydro_2"/>
    <property type="match status" value="1"/>
</dbReference>
<dbReference type="InterPro" id="IPR006680">
    <property type="entry name" value="Amidohydro-rel"/>
</dbReference>
<accession>A0A399EKQ9</accession>
<comment type="caution">
    <text evidence="3">The sequence shown here is derived from an EMBL/GenBank/DDBJ whole genome shotgun (WGS) entry which is preliminary data.</text>
</comment>
<proteinExistence type="inferred from homology"/>
<dbReference type="InterPro" id="IPR052350">
    <property type="entry name" value="Metallo-dep_Lactonases"/>
</dbReference>
<evidence type="ECO:0000256" key="1">
    <source>
        <dbReference type="ARBA" id="ARBA00038310"/>
    </source>
</evidence>
<sequence length="277" mass="31621">MVVDAHQHFLFPSRVHYPWMEDPTLAPLRRDFTPDDLRPLLEACGVERTVLVQTRSSLEETRELLRIAAESGFVAGVVGWVDLRDPGVGRVLDELMALPEGRYLVGLRHQVHDEPDPDWLLLPEVQRGLAAVAERGLVYDLLVRTRELPAALATVRRFPELRFVLDHLAKPNIARGQWEDWLERLEPLAEQPNLWVKLSGLVTEADWRRWKPEDLAPYIHKALELFGPARCMFGSDWPVCTLAAEYPQVKEALEQALPSPDPRIMGENAVRVYRLPA</sequence>
<gene>
    <name evidence="3" type="ORF">Mlute_01838</name>
</gene>
<keyword evidence="4" id="KW-1185">Reference proteome</keyword>
<dbReference type="OrthoDB" id="9771932at2"/>
<keyword evidence="3" id="KW-0378">Hydrolase</keyword>
<feature type="domain" description="Amidohydrolase-related" evidence="2">
    <location>
        <begin position="3"/>
        <end position="275"/>
    </location>
</feature>
<evidence type="ECO:0000259" key="2">
    <source>
        <dbReference type="Pfam" id="PF04909"/>
    </source>
</evidence>
<dbReference type="PANTHER" id="PTHR43569">
    <property type="entry name" value="AMIDOHYDROLASE"/>
    <property type="match status" value="1"/>
</dbReference>
<dbReference type="EMBL" id="QWKZ01000058">
    <property type="protein sequence ID" value="RIH84595.1"/>
    <property type="molecule type" value="Genomic_DNA"/>
</dbReference>
<evidence type="ECO:0000313" key="4">
    <source>
        <dbReference type="Proteomes" id="UP000265800"/>
    </source>
</evidence>
<protein>
    <submittedName>
        <fullName evidence="3">Amidohydrolase</fullName>
    </submittedName>
</protein>
<dbReference type="Gene3D" id="3.20.20.140">
    <property type="entry name" value="Metal-dependent hydrolases"/>
    <property type="match status" value="1"/>
</dbReference>
<name>A0A399EKQ9_9DEIN</name>
<dbReference type="AlphaFoldDB" id="A0A399EKQ9"/>
<dbReference type="SUPFAM" id="SSF51556">
    <property type="entry name" value="Metallo-dependent hydrolases"/>
    <property type="match status" value="1"/>
</dbReference>
<evidence type="ECO:0000313" key="3">
    <source>
        <dbReference type="EMBL" id="RIH84595.1"/>
    </source>
</evidence>
<comment type="similarity">
    <text evidence="1">Belongs to the metallo-dependent hydrolases superfamily.</text>
</comment>
<reference evidence="3 4" key="1">
    <citation type="submission" date="2018-08" db="EMBL/GenBank/DDBJ databases">
        <title>Meiothermus luteus KCTC 52599 genome sequencing project.</title>
        <authorList>
            <person name="Da Costa M.S."/>
            <person name="Albuquerque L."/>
            <person name="Raposo P."/>
            <person name="Froufe H.J.C."/>
            <person name="Barroso C.S."/>
            <person name="Egas C."/>
        </authorList>
    </citation>
    <scope>NUCLEOTIDE SEQUENCE [LARGE SCALE GENOMIC DNA]</scope>
    <source>
        <strain evidence="3 4">KCTC 52599</strain>
    </source>
</reference>
<dbReference type="PANTHER" id="PTHR43569:SF2">
    <property type="entry name" value="AMIDOHYDROLASE-RELATED DOMAIN-CONTAINING PROTEIN"/>
    <property type="match status" value="1"/>
</dbReference>
<dbReference type="InterPro" id="IPR032466">
    <property type="entry name" value="Metal_Hydrolase"/>
</dbReference>